<feature type="domain" description="DUF3291" evidence="1">
    <location>
        <begin position="3"/>
        <end position="141"/>
    </location>
</feature>
<protein>
    <submittedName>
        <fullName evidence="2">DUF3291 domain-containing protein</fullName>
    </submittedName>
</protein>
<proteinExistence type="predicted"/>
<dbReference type="SUPFAM" id="SSF54909">
    <property type="entry name" value="Dimeric alpha+beta barrel"/>
    <property type="match status" value="1"/>
</dbReference>
<dbReference type="Pfam" id="PF11695">
    <property type="entry name" value="DUF3291"/>
    <property type="match status" value="1"/>
</dbReference>
<comment type="caution">
    <text evidence="2">The sequence shown here is derived from an EMBL/GenBank/DDBJ whole genome shotgun (WGS) entry which is preliminary data.</text>
</comment>
<organism evidence="2 3">
    <name type="scientific">Chryseolinea lacunae</name>
    <dbReference type="NCBI Taxonomy" id="2801331"/>
    <lineage>
        <taxon>Bacteria</taxon>
        <taxon>Pseudomonadati</taxon>
        <taxon>Bacteroidota</taxon>
        <taxon>Cytophagia</taxon>
        <taxon>Cytophagales</taxon>
        <taxon>Fulvivirgaceae</taxon>
        <taxon>Chryseolinea</taxon>
    </lineage>
</organism>
<accession>A0ABS1KMT1</accession>
<dbReference type="EMBL" id="JAERRB010000002">
    <property type="protein sequence ID" value="MBL0740774.1"/>
    <property type="molecule type" value="Genomic_DNA"/>
</dbReference>
<evidence type="ECO:0000259" key="1">
    <source>
        <dbReference type="Pfam" id="PF11695"/>
    </source>
</evidence>
<dbReference type="RefSeq" id="WP_202008155.1">
    <property type="nucleotide sequence ID" value="NZ_JAERRB010000002.1"/>
</dbReference>
<dbReference type="Proteomes" id="UP000613030">
    <property type="component" value="Unassembled WGS sequence"/>
</dbReference>
<evidence type="ECO:0000313" key="3">
    <source>
        <dbReference type="Proteomes" id="UP000613030"/>
    </source>
</evidence>
<name>A0ABS1KMT1_9BACT</name>
<reference evidence="2 3" key="1">
    <citation type="submission" date="2021-01" db="EMBL/GenBank/DDBJ databases">
        <title>Chryseolinea sp. Jin1 Genome sequencing and assembly.</title>
        <authorList>
            <person name="Kim I."/>
        </authorList>
    </citation>
    <scope>NUCLEOTIDE SEQUENCE [LARGE SCALE GENOMIC DNA]</scope>
    <source>
        <strain evidence="2 3">Jin1</strain>
    </source>
</reference>
<keyword evidence="3" id="KW-1185">Reference proteome</keyword>
<gene>
    <name evidence="2" type="ORF">JI741_06065</name>
</gene>
<dbReference type="InterPro" id="IPR021708">
    <property type="entry name" value="DUF3291"/>
</dbReference>
<evidence type="ECO:0000313" key="2">
    <source>
        <dbReference type="EMBL" id="MBL0740774.1"/>
    </source>
</evidence>
<sequence length="148" mass="17066">MHLAQINIGRIKGIDMNDPIMASFVAQLDEVNALAEGSPGFVWRLKDEYNNATAFNPYGDDRIIINMSVWENMEALQQYVYKGRHVEVMRERRTWFENFGKPFMAFWYVPIGHQPTVAEAVERLAHLQEHGPTAHAFDFKSRFPVPVA</sequence>
<dbReference type="InterPro" id="IPR011008">
    <property type="entry name" value="Dimeric_a/b-barrel"/>
</dbReference>